<organism evidence="3 4">
    <name type="scientific">Aquamicrobium aerolatum DSM 21857</name>
    <dbReference type="NCBI Taxonomy" id="1121003"/>
    <lineage>
        <taxon>Bacteria</taxon>
        <taxon>Pseudomonadati</taxon>
        <taxon>Pseudomonadota</taxon>
        <taxon>Alphaproteobacteria</taxon>
        <taxon>Hyphomicrobiales</taxon>
        <taxon>Phyllobacteriaceae</taxon>
        <taxon>Aerobium</taxon>
    </lineage>
</organism>
<dbReference type="InterPro" id="IPR010415">
    <property type="entry name" value="LpxI_C"/>
</dbReference>
<dbReference type="InterPro" id="IPR043167">
    <property type="entry name" value="LpxI_C_sf"/>
</dbReference>
<gene>
    <name evidence="3" type="ORF">SAMN03080618_01060</name>
</gene>
<dbReference type="Proteomes" id="UP000242763">
    <property type="component" value="Unassembled WGS sequence"/>
</dbReference>
<keyword evidence="4" id="KW-1185">Reference proteome</keyword>
<feature type="domain" description="LpxI N-terminal" evidence="2">
    <location>
        <begin position="17"/>
        <end position="148"/>
    </location>
</feature>
<dbReference type="EMBL" id="FORF01000005">
    <property type="protein sequence ID" value="SFI67709.1"/>
    <property type="molecule type" value="Genomic_DNA"/>
</dbReference>
<sequence>MKPSESLPVSSNTPSGRIGVIAGGGALAPAVVQTLLKTGVVPFVVIVEGEAQDHAAFAGADCVVMKLEEFGLLVPRLKSAGVKRLVMAGSIMRRPRLRSIRWAVSTLKLIPRVAAAITRGDDGLLRGVVEIMESNGITVVGSHEIVPDMLAPVGVMTVARPTAQDECDLMAASDAAIAIGELDIGQGAISVGGRVIALEGIEGTDGLLERTVDLRSHGRIVGKMRGVLVKRCKPQQELRTDLPAIGPETVTQAHAAGLVGIGVDPGRSFILDFEETIARADQLGIFIIGLPSDGGAK</sequence>
<dbReference type="Gene3D" id="3.40.140.80">
    <property type="match status" value="1"/>
</dbReference>
<dbReference type="Gene3D" id="3.40.50.20">
    <property type="match status" value="1"/>
</dbReference>
<evidence type="ECO:0000313" key="4">
    <source>
        <dbReference type="Proteomes" id="UP000242763"/>
    </source>
</evidence>
<protein>
    <recommendedName>
        <fullName evidence="5">UDP-2,3-diacylglucosamine pyrophosphatase LpxI</fullName>
    </recommendedName>
</protein>
<dbReference type="OrthoDB" id="9789836at2"/>
<dbReference type="RefSeq" id="WP_091519503.1">
    <property type="nucleotide sequence ID" value="NZ_FORF01000005.1"/>
</dbReference>
<evidence type="ECO:0008006" key="5">
    <source>
        <dbReference type="Google" id="ProtNLM"/>
    </source>
</evidence>
<dbReference type="InterPro" id="IPR053174">
    <property type="entry name" value="LpxI"/>
</dbReference>
<evidence type="ECO:0000313" key="3">
    <source>
        <dbReference type="EMBL" id="SFI67709.1"/>
    </source>
</evidence>
<dbReference type="PANTHER" id="PTHR39962">
    <property type="entry name" value="BLL4848 PROTEIN"/>
    <property type="match status" value="1"/>
</dbReference>
<dbReference type="AlphaFoldDB" id="A0A1I3K5D2"/>
<dbReference type="PANTHER" id="PTHR39962:SF1">
    <property type="entry name" value="LPXI FAMILY PROTEIN"/>
    <property type="match status" value="1"/>
</dbReference>
<dbReference type="Pfam" id="PF17930">
    <property type="entry name" value="LpxI_N"/>
    <property type="match status" value="1"/>
</dbReference>
<dbReference type="InterPro" id="IPR041255">
    <property type="entry name" value="LpxI_N"/>
</dbReference>
<dbReference type="STRING" id="1121003.SAMN03080618_01060"/>
<proteinExistence type="predicted"/>
<reference evidence="4" key="1">
    <citation type="submission" date="2016-10" db="EMBL/GenBank/DDBJ databases">
        <authorList>
            <person name="Varghese N."/>
            <person name="Submissions S."/>
        </authorList>
    </citation>
    <scope>NUCLEOTIDE SEQUENCE [LARGE SCALE GENOMIC DNA]</scope>
    <source>
        <strain evidence="4">DSM 21857</strain>
    </source>
</reference>
<accession>A0A1I3K5D2</accession>
<name>A0A1I3K5D2_9HYPH</name>
<feature type="domain" description="LpxI C-terminal" evidence="1">
    <location>
        <begin position="153"/>
        <end position="288"/>
    </location>
</feature>
<evidence type="ECO:0000259" key="2">
    <source>
        <dbReference type="Pfam" id="PF17930"/>
    </source>
</evidence>
<dbReference type="Pfam" id="PF06230">
    <property type="entry name" value="LpxI_C"/>
    <property type="match status" value="1"/>
</dbReference>
<evidence type="ECO:0000259" key="1">
    <source>
        <dbReference type="Pfam" id="PF06230"/>
    </source>
</evidence>